<evidence type="ECO:0000256" key="3">
    <source>
        <dbReference type="ARBA" id="ARBA00022989"/>
    </source>
</evidence>
<comment type="caution">
    <text evidence="7">The sequence shown here is derived from an EMBL/GenBank/DDBJ whole genome shotgun (WGS) entry which is preliminary data.</text>
</comment>
<feature type="transmembrane region" description="Helical" evidence="6">
    <location>
        <begin position="167"/>
        <end position="184"/>
    </location>
</feature>
<feature type="compositionally biased region" description="Low complexity" evidence="5">
    <location>
        <begin position="362"/>
        <end position="376"/>
    </location>
</feature>
<evidence type="ECO:0000256" key="4">
    <source>
        <dbReference type="ARBA" id="ARBA00023136"/>
    </source>
</evidence>
<keyword evidence="3 6" id="KW-1133">Transmembrane helix</keyword>
<dbReference type="AlphaFoldDB" id="A0A8S0WLL7"/>
<organism evidence="7 8">
    <name type="scientific">Cyclocybe aegerita</name>
    <name type="common">Black poplar mushroom</name>
    <name type="synonym">Agrocybe aegerita</name>
    <dbReference type="NCBI Taxonomy" id="1973307"/>
    <lineage>
        <taxon>Eukaryota</taxon>
        <taxon>Fungi</taxon>
        <taxon>Dikarya</taxon>
        <taxon>Basidiomycota</taxon>
        <taxon>Agaricomycotina</taxon>
        <taxon>Agaricomycetes</taxon>
        <taxon>Agaricomycetidae</taxon>
        <taxon>Agaricales</taxon>
        <taxon>Agaricineae</taxon>
        <taxon>Bolbitiaceae</taxon>
        <taxon>Cyclocybe</taxon>
    </lineage>
</organism>
<evidence type="ECO:0000256" key="6">
    <source>
        <dbReference type="SAM" id="Phobius"/>
    </source>
</evidence>
<keyword evidence="4 6" id="KW-0472">Membrane</keyword>
<dbReference type="OrthoDB" id="266518at2759"/>
<feature type="transmembrane region" description="Helical" evidence="6">
    <location>
        <begin position="110"/>
        <end position="129"/>
    </location>
</feature>
<evidence type="ECO:0000256" key="5">
    <source>
        <dbReference type="SAM" id="MobiDB-lite"/>
    </source>
</evidence>
<dbReference type="PANTHER" id="PTHR21389:SF0">
    <property type="entry name" value="ETOPOSIDE-INDUCED PROTEIN 2.4 HOMOLOG"/>
    <property type="match status" value="1"/>
</dbReference>
<dbReference type="GO" id="GO:0005783">
    <property type="term" value="C:endoplasmic reticulum"/>
    <property type="evidence" value="ECO:0007669"/>
    <property type="project" value="TreeGrafter"/>
</dbReference>
<dbReference type="EMBL" id="CACVBS010000048">
    <property type="protein sequence ID" value="CAA7265407.1"/>
    <property type="molecule type" value="Genomic_DNA"/>
</dbReference>
<keyword evidence="2 6" id="KW-0812">Transmembrane</keyword>
<evidence type="ECO:0000313" key="8">
    <source>
        <dbReference type="Proteomes" id="UP000467700"/>
    </source>
</evidence>
<comment type="subcellular location">
    <subcellularLocation>
        <location evidence="1">Membrane</location>
        <topology evidence="1">Multi-pass membrane protein</topology>
    </subcellularLocation>
</comment>
<feature type="compositionally biased region" description="Polar residues" evidence="5">
    <location>
        <begin position="1"/>
        <end position="17"/>
    </location>
</feature>
<evidence type="ECO:0000256" key="1">
    <source>
        <dbReference type="ARBA" id="ARBA00004141"/>
    </source>
</evidence>
<feature type="transmembrane region" description="Helical" evidence="6">
    <location>
        <begin position="232"/>
        <end position="265"/>
    </location>
</feature>
<dbReference type="PANTHER" id="PTHR21389">
    <property type="entry name" value="P53 INDUCED PROTEIN"/>
    <property type="match status" value="1"/>
</dbReference>
<name>A0A8S0WLL7_CYCAE</name>
<gene>
    <name evidence="7" type="ORF">AAE3_LOCUS7550</name>
</gene>
<dbReference type="Pfam" id="PF07264">
    <property type="entry name" value="EI24"/>
    <property type="match status" value="1"/>
</dbReference>
<dbReference type="Proteomes" id="UP000467700">
    <property type="component" value="Unassembled WGS sequence"/>
</dbReference>
<reference evidence="7 8" key="1">
    <citation type="submission" date="2020-01" db="EMBL/GenBank/DDBJ databases">
        <authorList>
            <person name="Gupta K D."/>
        </authorList>
    </citation>
    <scope>NUCLEOTIDE SEQUENCE [LARGE SCALE GENOMIC DNA]</scope>
</reference>
<protein>
    <submittedName>
        <fullName evidence="7">Uncharacterized protein</fullName>
    </submittedName>
</protein>
<feature type="region of interest" description="Disordered" evidence="5">
    <location>
        <begin position="1"/>
        <end position="22"/>
    </location>
</feature>
<accession>A0A8S0WLL7</accession>
<feature type="region of interest" description="Disordered" evidence="5">
    <location>
        <begin position="337"/>
        <end position="393"/>
    </location>
</feature>
<evidence type="ECO:0000256" key="2">
    <source>
        <dbReference type="ARBA" id="ARBA00022692"/>
    </source>
</evidence>
<dbReference type="GO" id="GO:0016236">
    <property type="term" value="P:macroautophagy"/>
    <property type="evidence" value="ECO:0007669"/>
    <property type="project" value="TreeGrafter"/>
</dbReference>
<keyword evidence="8" id="KW-1185">Reference proteome</keyword>
<dbReference type="InterPro" id="IPR059112">
    <property type="entry name" value="CysZ/EI24"/>
</dbReference>
<dbReference type="GO" id="GO:0016020">
    <property type="term" value="C:membrane"/>
    <property type="evidence" value="ECO:0007669"/>
    <property type="project" value="UniProtKB-SubCell"/>
</dbReference>
<sequence>MSVSHYASRPQSFQYPSPQAVKMSSRDSYPTFLSVQESALLQLTWAWRGLYDSFRWNTVVTTVASDAEIRANVYKSLLLNSLSLLSIYVFDLLLQPLVRDQQKWFHRNIGWFYQVLWLLPVVGMSLYLNGTWCTTIAKRTYLLQHGGRPAPSPATTYTGMLKAIATSAYRVVMVCTSVVVSFAMSRVPVIGLTGSFIFLCWVDSYYCFEFVWISRGLSLSRRIRHLEEHWAYYFAFGLPSAALCTWGTGLANAALFALIFPSYIIMAMHARPAPMDPYNPAPPIPSSRPEQNDIIRHPSPFIPIRLPIFAVVIWINDAIVRVLNFIGGRPIVRHREAARGRSFSDSTESAEDGSVQMEMKPYSRSSTPSQPSSSKPVRATSGRINIGTRRKLD</sequence>
<proteinExistence type="predicted"/>
<evidence type="ECO:0000313" key="7">
    <source>
        <dbReference type="EMBL" id="CAA7265407.1"/>
    </source>
</evidence>
<feature type="transmembrane region" description="Helical" evidence="6">
    <location>
        <begin position="77"/>
        <end position="98"/>
    </location>
</feature>